<keyword evidence="3 6" id="KW-0732">Signal</keyword>
<evidence type="ECO:0000256" key="3">
    <source>
        <dbReference type="ARBA" id="ARBA00022729"/>
    </source>
</evidence>
<evidence type="ECO:0000256" key="1">
    <source>
        <dbReference type="ARBA" id="ARBA00004613"/>
    </source>
</evidence>
<accession>A0AA94EGP6</accession>
<evidence type="ECO:0000313" key="7">
    <source>
        <dbReference type="EMBL" id="RUO45176.1"/>
    </source>
</evidence>
<dbReference type="Proteomes" id="UP000286680">
    <property type="component" value="Unassembled WGS sequence"/>
</dbReference>
<feature type="compositionally biased region" description="Basic and acidic residues" evidence="5">
    <location>
        <begin position="55"/>
        <end position="65"/>
    </location>
</feature>
<dbReference type="RefSeq" id="WP_126819557.1">
    <property type="nucleotide sequence ID" value="NZ_PIPS01000001.1"/>
</dbReference>
<evidence type="ECO:0000256" key="6">
    <source>
        <dbReference type="SAM" id="SignalP"/>
    </source>
</evidence>
<dbReference type="Gene3D" id="4.10.1080.10">
    <property type="entry name" value="TSP type-3 repeat"/>
    <property type="match status" value="1"/>
</dbReference>
<name>A0AA94EGP6_9GAMM</name>
<evidence type="ECO:0000256" key="2">
    <source>
        <dbReference type="ARBA" id="ARBA00022525"/>
    </source>
</evidence>
<sequence length="204" mass="21811">MKRTKLASALALSLVSLGYAKVALADTLVWGQGNWGQTQWSIKDSDGDGMSDAFEDAHGLDKYDPSDAGADADGDGLSNLEEFLAGTDPRNEDTDGDGILDGVDDNPTVMDTYVTISVQVLPAEGGTVTCSEYEPEVGSVVDCRAELAEGFQVDYWDYACLESSSGGKLCALNADQNIDLVLRLKERSTRTESSWILKILGAIE</sequence>
<dbReference type="InterPro" id="IPR059100">
    <property type="entry name" value="TSP3_bac"/>
</dbReference>
<dbReference type="InterPro" id="IPR028974">
    <property type="entry name" value="TSP_type-3_rpt"/>
</dbReference>
<keyword evidence="8" id="KW-1185">Reference proteome</keyword>
<evidence type="ECO:0008006" key="9">
    <source>
        <dbReference type="Google" id="ProtNLM"/>
    </source>
</evidence>
<keyword evidence="2" id="KW-0964">Secreted</keyword>
<protein>
    <recommendedName>
        <fullName evidence="9">Thrombospondin type 3 repeat-containing protein</fullName>
    </recommendedName>
</protein>
<comment type="subcellular location">
    <subcellularLocation>
        <location evidence="1">Secreted</location>
    </subcellularLocation>
</comment>
<keyword evidence="4" id="KW-0106">Calcium</keyword>
<evidence type="ECO:0000256" key="5">
    <source>
        <dbReference type="SAM" id="MobiDB-lite"/>
    </source>
</evidence>
<organism evidence="7 8">
    <name type="scientific">Idiomarina aquatica</name>
    <dbReference type="NCBI Taxonomy" id="1327752"/>
    <lineage>
        <taxon>Bacteria</taxon>
        <taxon>Pseudomonadati</taxon>
        <taxon>Pseudomonadota</taxon>
        <taxon>Gammaproteobacteria</taxon>
        <taxon>Alteromonadales</taxon>
        <taxon>Idiomarinaceae</taxon>
        <taxon>Idiomarina</taxon>
    </lineage>
</organism>
<comment type="caution">
    <text evidence="7">The sequence shown here is derived from an EMBL/GenBank/DDBJ whole genome shotgun (WGS) entry which is preliminary data.</text>
</comment>
<feature type="chain" id="PRO_5041727390" description="Thrombospondin type 3 repeat-containing protein" evidence="6">
    <location>
        <begin position="26"/>
        <end position="204"/>
    </location>
</feature>
<proteinExistence type="predicted"/>
<reference evidence="8" key="1">
    <citation type="journal article" date="2018" name="Front. Microbiol.">
        <title>Genome-Based Analysis Reveals the Taxonomy and Diversity of the Family Idiomarinaceae.</title>
        <authorList>
            <person name="Liu Y."/>
            <person name="Lai Q."/>
            <person name="Shao Z."/>
        </authorList>
    </citation>
    <scope>NUCLEOTIDE SEQUENCE [LARGE SCALE GENOMIC DNA]</scope>
    <source>
        <strain evidence="8">SN-14</strain>
    </source>
</reference>
<dbReference type="AlphaFoldDB" id="A0AA94EGP6"/>
<feature type="signal peptide" evidence="6">
    <location>
        <begin position="1"/>
        <end position="25"/>
    </location>
</feature>
<feature type="region of interest" description="Disordered" evidence="5">
    <location>
        <begin position="41"/>
        <end position="80"/>
    </location>
</feature>
<dbReference type="Pfam" id="PF18884">
    <property type="entry name" value="TSP3_bac"/>
    <property type="match status" value="3"/>
</dbReference>
<dbReference type="GO" id="GO:0005509">
    <property type="term" value="F:calcium ion binding"/>
    <property type="evidence" value="ECO:0007669"/>
    <property type="project" value="InterPro"/>
</dbReference>
<evidence type="ECO:0000313" key="8">
    <source>
        <dbReference type="Proteomes" id="UP000286680"/>
    </source>
</evidence>
<evidence type="ECO:0000256" key="4">
    <source>
        <dbReference type="ARBA" id="ARBA00022837"/>
    </source>
</evidence>
<gene>
    <name evidence="7" type="ORF">CWE23_03915</name>
</gene>
<dbReference type="EMBL" id="PIPS01000001">
    <property type="protein sequence ID" value="RUO45176.1"/>
    <property type="molecule type" value="Genomic_DNA"/>
</dbReference>